<dbReference type="GO" id="GO:0022857">
    <property type="term" value="F:transmembrane transporter activity"/>
    <property type="evidence" value="ECO:0007669"/>
    <property type="project" value="InterPro"/>
</dbReference>
<reference evidence="14" key="2">
    <citation type="submission" date="2020-09" db="EMBL/GenBank/DDBJ databases">
        <authorList>
            <person name="Sun Q."/>
            <person name="Sedlacek I."/>
        </authorList>
    </citation>
    <scope>NUCLEOTIDE SEQUENCE</scope>
    <source>
        <strain evidence="14">CCM 7664</strain>
    </source>
</reference>
<reference evidence="14" key="1">
    <citation type="journal article" date="2014" name="Int. J. Syst. Evol. Microbiol.">
        <title>Complete genome sequence of Corynebacterium casei LMG S-19264T (=DSM 44701T), isolated from a smear-ripened cheese.</title>
        <authorList>
            <consortium name="US DOE Joint Genome Institute (JGI-PGF)"/>
            <person name="Walter F."/>
            <person name="Albersmeier A."/>
            <person name="Kalinowski J."/>
            <person name="Ruckert C."/>
        </authorList>
    </citation>
    <scope>NUCLEOTIDE SEQUENCE</scope>
    <source>
        <strain evidence="14">CCM 7664</strain>
    </source>
</reference>
<evidence type="ECO:0000256" key="9">
    <source>
        <dbReference type="ARBA" id="ARBA00022927"/>
    </source>
</evidence>
<dbReference type="InterPro" id="IPR003400">
    <property type="entry name" value="ExbD"/>
</dbReference>
<evidence type="ECO:0000256" key="5">
    <source>
        <dbReference type="ARBA" id="ARBA00022448"/>
    </source>
</evidence>
<proteinExistence type="inferred from homology"/>
<dbReference type="RefSeq" id="WP_188420202.1">
    <property type="nucleotide sequence ID" value="NZ_BMDP01000002.1"/>
</dbReference>
<evidence type="ECO:0000313" key="14">
    <source>
        <dbReference type="EMBL" id="GGI54108.1"/>
    </source>
</evidence>
<comment type="function">
    <text evidence="1">Involved in the TonB-dependent energy-dependent transport of various receptor-bound substrates.</text>
</comment>
<evidence type="ECO:0000256" key="1">
    <source>
        <dbReference type="ARBA" id="ARBA00003540"/>
    </source>
</evidence>
<comment type="subcellular location">
    <subcellularLocation>
        <location evidence="2">Cell inner membrane</location>
        <topology evidence="2">Single-pass type II membrane protein</topology>
    </subcellularLocation>
    <subcellularLocation>
        <location evidence="12">Cell membrane</location>
        <topology evidence="12">Single-pass type II membrane protein</topology>
    </subcellularLocation>
</comment>
<dbReference type="GO" id="GO:0015031">
    <property type="term" value="P:protein transport"/>
    <property type="evidence" value="ECO:0007669"/>
    <property type="project" value="UniProtKB-KW"/>
</dbReference>
<gene>
    <name evidence="14" type="ORF">GCM10011430_12820</name>
</gene>
<keyword evidence="7" id="KW-0997">Cell inner membrane</keyword>
<evidence type="ECO:0000256" key="8">
    <source>
        <dbReference type="ARBA" id="ARBA00022692"/>
    </source>
</evidence>
<keyword evidence="8 12" id="KW-0812">Transmembrane</keyword>
<evidence type="ECO:0000256" key="10">
    <source>
        <dbReference type="ARBA" id="ARBA00022989"/>
    </source>
</evidence>
<protein>
    <submittedName>
        <fullName evidence="14">Transport-related membrane protein</fullName>
    </submittedName>
</protein>
<evidence type="ECO:0000256" key="2">
    <source>
        <dbReference type="ARBA" id="ARBA00004249"/>
    </source>
</evidence>
<accession>A0A8J3F904</accession>
<evidence type="ECO:0000313" key="15">
    <source>
        <dbReference type="Proteomes" id="UP000627205"/>
    </source>
</evidence>
<keyword evidence="5 12" id="KW-0813">Transport</keyword>
<evidence type="ECO:0000256" key="13">
    <source>
        <dbReference type="SAM" id="Phobius"/>
    </source>
</evidence>
<organism evidence="14 15">
    <name type="scientific">Oxalicibacterium solurbis</name>
    <dbReference type="NCBI Taxonomy" id="69280"/>
    <lineage>
        <taxon>Bacteria</taxon>
        <taxon>Pseudomonadati</taxon>
        <taxon>Pseudomonadota</taxon>
        <taxon>Betaproteobacteria</taxon>
        <taxon>Burkholderiales</taxon>
        <taxon>Oxalobacteraceae</taxon>
        <taxon>Oxalicibacterium</taxon>
    </lineage>
</organism>
<comment type="similarity">
    <text evidence="3 12">Belongs to the ExbD/TolR family.</text>
</comment>
<keyword evidence="9 12" id="KW-0653">Protein transport</keyword>
<dbReference type="EMBL" id="BMDP01000002">
    <property type="protein sequence ID" value="GGI54108.1"/>
    <property type="molecule type" value="Genomic_DNA"/>
</dbReference>
<dbReference type="Pfam" id="PF02472">
    <property type="entry name" value="ExbD"/>
    <property type="match status" value="1"/>
</dbReference>
<keyword evidence="11 13" id="KW-0472">Membrane</keyword>
<keyword evidence="6" id="KW-1003">Cell membrane</keyword>
<keyword evidence="10 13" id="KW-1133">Transmembrane helix</keyword>
<evidence type="ECO:0000256" key="3">
    <source>
        <dbReference type="ARBA" id="ARBA00005811"/>
    </source>
</evidence>
<dbReference type="PANTHER" id="PTHR30558:SF12">
    <property type="entry name" value="BIOPOLYMER TRANSPORT PROTEIN EXBD"/>
    <property type="match status" value="1"/>
</dbReference>
<keyword evidence="15" id="KW-1185">Reference proteome</keyword>
<evidence type="ECO:0000256" key="12">
    <source>
        <dbReference type="RuleBase" id="RU003879"/>
    </source>
</evidence>
<sequence length="142" mass="15509">MSFGGFSDNNRPAPMAEINVTPMVDVMLVLLVIFILAAPLFTQSIKLDLPAAQATPTPAEPTTVTLSIDATNNIFWDGKPITQDELKQRFAIAAKQQPQPQLQLRADKNTRYEVIAQIMGSAQANGLSKLGFVTQVPEQDKK</sequence>
<evidence type="ECO:0000256" key="6">
    <source>
        <dbReference type="ARBA" id="ARBA00022475"/>
    </source>
</evidence>
<dbReference type="Proteomes" id="UP000627205">
    <property type="component" value="Unassembled WGS sequence"/>
</dbReference>
<dbReference type="GO" id="GO:0005886">
    <property type="term" value="C:plasma membrane"/>
    <property type="evidence" value="ECO:0007669"/>
    <property type="project" value="UniProtKB-SubCell"/>
</dbReference>
<comment type="caution">
    <text evidence="14">The sequence shown here is derived from an EMBL/GenBank/DDBJ whole genome shotgun (WGS) entry which is preliminary data.</text>
</comment>
<evidence type="ECO:0000256" key="7">
    <source>
        <dbReference type="ARBA" id="ARBA00022519"/>
    </source>
</evidence>
<evidence type="ECO:0000256" key="11">
    <source>
        <dbReference type="ARBA" id="ARBA00023136"/>
    </source>
</evidence>
<feature type="transmembrane region" description="Helical" evidence="13">
    <location>
        <begin position="20"/>
        <end position="41"/>
    </location>
</feature>
<dbReference type="PANTHER" id="PTHR30558">
    <property type="entry name" value="EXBD MEMBRANE COMPONENT OF PMF-DRIVEN MACROMOLECULE IMPORT SYSTEM"/>
    <property type="match status" value="1"/>
</dbReference>
<dbReference type="Gene3D" id="3.30.420.270">
    <property type="match status" value="1"/>
</dbReference>
<name>A0A8J3F904_9BURK</name>
<comment type="subunit">
    <text evidence="4">The accessory proteins ExbB and ExbD seem to form a complex with TonB.</text>
</comment>
<dbReference type="AlphaFoldDB" id="A0A8J3F904"/>
<evidence type="ECO:0000256" key="4">
    <source>
        <dbReference type="ARBA" id="ARBA00011471"/>
    </source>
</evidence>